<dbReference type="STRING" id="158822.LH23_12195"/>
<dbReference type="FunFam" id="3.40.50.300:FF:000006">
    <property type="entry name" value="DNA-binding transcriptional regulator NtrC"/>
    <property type="match status" value="1"/>
</dbReference>
<keyword evidence="5" id="KW-0804">Transcription</keyword>
<keyword evidence="1" id="KW-0547">Nucleotide-binding</keyword>
<evidence type="ECO:0000256" key="1">
    <source>
        <dbReference type="ARBA" id="ARBA00022741"/>
    </source>
</evidence>
<evidence type="ECO:0000256" key="3">
    <source>
        <dbReference type="ARBA" id="ARBA00023015"/>
    </source>
</evidence>
<sequence length="341" mass="38344">MKENSSNHWEIKHIPVDIDLNMPRSAAALPASENVHDGLDIWLQTLAPLKVDLVLEGETGTGKDTFARRIYDHSGCRGAFVPINCAAIPETLAESELFGVTAGAYTGATHSRAGYIESANNGVLFLDEIDSMSLSLQAKLLRVLETRTVGRLGSTQSISLNLRVIVASQKPLAQLMEQKLFRQDLFFRLTTVKISLPALRERVECIIPLFRRFAQESAIRLNRPLPPMPQHLSEALLMHRWPGNIRELKGAAERFVLGLPALGQVAHPEMRSVRLRERLRRIEYSLIEDCLSRHENRVVSAAHELGIPRRTLYQRIKSLTERKINFLDFFGTEAFAAPLNQ</sequence>
<dbReference type="AlphaFoldDB" id="A0A2X2SWS1"/>
<evidence type="ECO:0000256" key="2">
    <source>
        <dbReference type="ARBA" id="ARBA00022840"/>
    </source>
</evidence>
<keyword evidence="3" id="KW-0805">Transcription regulation</keyword>
<organism evidence="7 8">
    <name type="scientific">Cedecea neteri</name>
    <dbReference type="NCBI Taxonomy" id="158822"/>
    <lineage>
        <taxon>Bacteria</taxon>
        <taxon>Pseudomonadati</taxon>
        <taxon>Pseudomonadota</taxon>
        <taxon>Gammaproteobacteria</taxon>
        <taxon>Enterobacterales</taxon>
        <taxon>Enterobacteriaceae</taxon>
        <taxon>Cedecea</taxon>
    </lineage>
</organism>
<dbReference type="GO" id="GO:0043565">
    <property type="term" value="F:sequence-specific DNA binding"/>
    <property type="evidence" value="ECO:0007669"/>
    <property type="project" value="InterPro"/>
</dbReference>
<dbReference type="Pfam" id="PF00158">
    <property type="entry name" value="Sigma54_activat"/>
    <property type="match status" value="1"/>
</dbReference>
<dbReference type="Gene3D" id="1.10.10.60">
    <property type="entry name" value="Homeodomain-like"/>
    <property type="match status" value="1"/>
</dbReference>
<dbReference type="PROSITE" id="PS50045">
    <property type="entry name" value="SIGMA54_INTERACT_4"/>
    <property type="match status" value="1"/>
</dbReference>
<evidence type="ECO:0000259" key="6">
    <source>
        <dbReference type="PROSITE" id="PS50045"/>
    </source>
</evidence>
<keyword evidence="2" id="KW-0067">ATP-binding</keyword>
<dbReference type="PANTHER" id="PTHR32071:SF57">
    <property type="entry name" value="C4-DICARBOXYLATE TRANSPORT TRANSCRIPTIONAL REGULATORY PROTEIN DCTD"/>
    <property type="match status" value="1"/>
</dbReference>
<feature type="domain" description="Sigma-54 factor interaction" evidence="6">
    <location>
        <begin position="43"/>
        <end position="257"/>
    </location>
</feature>
<dbReference type="InterPro" id="IPR002197">
    <property type="entry name" value="HTH_Fis"/>
</dbReference>
<keyword evidence="4" id="KW-0238">DNA-binding</keyword>
<dbReference type="SMART" id="SM00382">
    <property type="entry name" value="AAA"/>
    <property type="match status" value="1"/>
</dbReference>
<dbReference type="GO" id="GO:0006355">
    <property type="term" value="P:regulation of DNA-templated transcription"/>
    <property type="evidence" value="ECO:0007669"/>
    <property type="project" value="InterPro"/>
</dbReference>
<dbReference type="InterPro" id="IPR002078">
    <property type="entry name" value="Sigma_54_int"/>
</dbReference>
<evidence type="ECO:0000256" key="4">
    <source>
        <dbReference type="ARBA" id="ARBA00023125"/>
    </source>
</evidence>
<dbReference type="SUPFAM" id="SSF46689">
    <property type="entry name" value="Homeodomain-like"/>
    <property type="match status" value="1"/>
</dbReference>
<evidence type="ECO:0000256" key="5">
    <source>
        <dbReference type="ARBA" id="ARBA00023163"/>
    </source>
</evidence>
<evidence type="ECO:0000313" key="8">
    <source>
        <dbReference type="Proteomes" id="UP000251197"/>
    </source>
</evidence>
<gene>
    <name evidence="7" type="primary">dctD</name>
    <name evidence="7" type="ORF">NCTC12120_00284</name>
</gene>
<dbReference type="Proteomes" id="UP000251197">
    <property type="component" value="Unassembled WGS sequence"/>
</dbReference>
<protein>
    <submittedName>
        <fullName evidence="7">C4-dicarboxylate transport transcriptional regulatory protein dctD</fullName>
    </submittedName>
</protein>
<reference evidence="7 8" key="1">
    <citation type="submission" date="2018-06" db="EMBL/GenBank/DDBJ databases">
        <authorList>
            <consortium name="Pathogen Informatics"/>
            <person name="Doyle S."/>
        </authorList>
    </citation>
    <scope>NUCLEOTIDE SEQUENCE [LARGE SCALE GENOMIC DNA]</scope>
    <source>
        <strain evidence="7 8">NCTC12120</strain>
    </source>
</reference>
<dbReference type="InterPro" id="IPR027417">
    <property type="entry name" value="P-loop_NTPase"/>
</dbReference>
<dbReference type="Gene3D" id="1.10.8.60">
    <property type="match status" value="1"/>
</dbReference>
<dbReference type="EMBL" id="UAVU01000003">
    <property type="protein sequence ID" value="SQA96528.1"/>
    <property type="molecule type" value="Genomic_DNA"/>
</dbReference>
<dbReference type="InterPro" id="IPR025662">
    <property type="entry name" value="Sigma_54_int_dom_ATP-bd_1"/>
</dbReference>
<dbReference type="Pfam" id="PF02954">
    <property type="entry name" value="HTH_8"/>
    <property type="match status" value="1"/>
</dbReference>
<evidence type="ECO:0000313" key="7">
    <source>
        <dbReference type="EMBL" id="SQA96528.1"/>
    </source>
</evidence>
<dbReference type="CDD" id="cd00009">
    <property type="entry name" value="AAA"/>
    <property type="match status" value="1"/>
</dbReference>
<dbReference type="Gene3D" id="3.40.50.300">
    <property type="entry name" value="P-loop containing nucleotide triphosphate hydrolases"/>
    <property type="match status" value="1"/>
</dbReference>
<proteinExistence type="predicted"/>
<dbReference type="SUPFAM" id="SSF52540">
    <property type="entry name" value="P-loop containing nucleoside triphosphate hydrolases"/>
    <property type="match status" value="1"/>
</dbReference>
<dbReference type="PROSITE" id="PS00675">
    <property type="entry name" value="SIGMA54_INTERACT_1"/>
    <property type="match status" value="1"/>
</dbReference>
<dbReference type="InterPro" id="IPR058031">
    <property type="entry name" value="AAA_lid_NorR"/>
</dbReference>
<dbReference type="PANTHER" id="PTHR32071">
    <property type="entry name" value="TRANSCRIPTIONAL REGULATORY PROTEIN"/>
    <property type="match status" value="1"/>
</dbReference>
<dbReference type="InterPro" id="IPR009057">
    <property type="entry name" value="Homeodomain-like_sf"/>
</dbReference>
<dbReference type="Pfam" id="PF25601">
    <property type="entry name" value="AAA_lid_14"/>
    <property type="match status" value="1"/>
</dbReference>
<dbReference type="InterPro" id="IPR003593">
    <property type="entry name" value="AAA+_ATPase"/>
</dbReference>
<name>A0A2X2SWS1_9ENTR</name>
<dbReference type="GO" id="GO:0005524">
    <property type="term" value="F:ATP binding"/>
    <property type="evidence" value="ECO:0007669"/>
    <property type="project" value="UniProtKB-KW"/>
</dbReference>
<accession>A0A2X2SWS1</accession>